<keyword evidence="2" id="KW-1185">Reference proteome</keyword>
<dbReference type="Proteomes" id="UP000636709">
    <property type="component" value="Unassembled WGS sequence"/>
</dbReference>
<name>A0A835F719_9POAL</name>
<reference evidence="1" key="1">
    <citation type="submission" date="2020-07" db="EMBL/GenBank/DDBJ databases">
        <title>Genome sequence and genetic diversity analysis of an under-domesticated orphan crop, white fonio (Digitaria exilis).</title>
        <authorList>
            <person name="Bennetzen J.L."/>
            <person name="Chen S."/>
            <person name="Ma X."/>
            <person name="Wang X."/>
            <person name="Yssel A.E.J."/>
            <person name="Chaluvadi S.R."/>
            <person name="Johnson M."/>
            <person name="Gangashetty P."/>
            <person name="Hamidou F."/>
            <person name="Sanogo M.D."/>
            <person name="Zwaenepoel A."/>
            <person name="Wallace J."/>
            <person name="Van De Peer Y."/>
            <person name="Van Deynze A."/>
        </authorList>
    </citation>
    <scope>NUCLEOTIDE SEQUENCE</scope>
    <source>
        <tissue evidence="1">Leaves</tissue>
    </source>
</reference>
<gene>
    <name evidence="1" type="ORF">HU200_017253</name>
</gene>
<dbReference type="EMBL" id="JACEFO010001619">
    <property type="protein sequence ID" value="KAF8730270.1"/>
    <property type="molecule type" value="Genomic_DNA"/>
</dbReference>
<proteinExistence type="predicted"/>
<dbReference type="AlphaFoldDB" id="A0A835F719"/>
<evidence type="ECO:0000313" key="2">
    <source>
        <dbReference type="Proteomes" id="UP000636709"/>
    </source>
</evidence>
<evidence type="ECO:0000313" key="1">
    <source>
        <dbReference type="EMBL" id="KAF8730270.1"/>
    </source>
</evidence>
<organism evidence="1 2">
    <name type="scientific">Digitaria exilis</name>
    <dbReference type="NCBI Taxonomy" id="1010633"/>
    <lineage>
        <taxon>Eukaryota</taxon>
        <taxon>Viridiplantae</taxon>
        <taxon>Streptophyta</taxon>
        <taxon>Embryophyta</taxon>
        <taxon>Tracheophyta</taxon>
        <taxon>Spermatophyta</taxon>
        <taxon>Magnoliopsida</taxon>
        <taxon>Liliopsida</taxon>
        <taxon>Poales</taxon>
        <taxon>Poaceae</taxon>
        <taxon>PACMAD clade</taxon>
        <taxon>Panicoideae</taxon>
        <taxon>Panicodae</taxon>
        <taxon>Paniceae</taxon>
        <taxon>Anthephorinae</taxon>
        <taxon>Digitaria</taxon>
    </lineage>
</organism>
<accession>A0A835F719</accession>
<comment type="caution">
    <text evidence="1">The sequence shown here is derived from an EMBL/GenBank/DDBJ whole genome shotgun (WGS) entry which is preliminary data.</text>
</comment>
<sequence>MQWITAAKEVTLLAAAAAAFFFRERTGRARSTLSGTPSSPISSPIDKGKAYGKLCAGEFRQHARPPRA</sequence>
<protein>
    <submittedName>
        <fullName evidence="1">Uncharacterized protein</fullName>
    </submittedName>
</protein>